<keyword evidence="9" id="KW-0170">Cobalt</keyword>
<evidence type="ECO:0000256" key="2">
    <source>
        <dbReference type="ARBA" id="ARBA00022490"/>
    </source>
</evidence>
<feature type="binding site" evidence="9">
    <location>
        <position position="133"/>
    </location>
    <ligand>
        <name>cob(II)alamin</name>
        <dbReference type="ChEBI" id="CHEBI:16304"/>
    </ligand>
</feature>
<dbReference type="GO" id="GO:0051539">
    <property type="term" value="F:4 iron, 4 sulfur cluster binding"/>
    <property type="evidence" value="ECO:0007669"/>
    <property type="project" value="UniProtKB-KW"/>
</dbReference>
<feature type="binding site" evidence="9">
    <location>
        <position position="198"/>
    </location>
    <ligand>
        <name>[4Fe-4S] cluster</name>
        <dbReference type="ChEBI" id="CHEBI:49883"/>
        <label>2</label>
    </ligand>
</feature>
<evidence type="ECO:0000256" key="5">
    <source>
        <dbReference type="ARBA" id="ARBA00022785"/>
    </source>
</evidence>
<evidence type="ECO:0000256" key="4">
    <source>
        <dbReference type="ARBA" id="ARBA00022723"/>
    </source>
</evidence>
<evidence type="ECO:0000313" key="14">
    <source>
        <dbReference type="Proteomes" id="UP000321927"/>
    </source>
</evidence>
<keyword evidence="1 9" id="KW-0004">4Fe-4S</keyword>
<dbReference type="RefSeq" id="WP_086499823.1">
    <property type="nucleotide sequence ID" value="NZ_MSSV01000003.1"/>
</dbReference>
<dbReference type="Pfam" id="PF08331">
    <property type="entry name" value="QueG_DUF1730"/>
    <property type="match status" value="1"/>
</dbReference>
<feature type="domain" description="4Fe-4S ferredoxin-type" evidence="10">
    <location>
        <begin position="179"/>
        <end position="208"/>
    </location>
</feature>
<dbReference type="GO" id="GO:0031419">
    <property type="term" value="F:cobalamin binding"/>
    <property type="evidence" value="ECO:0007669"/>
    <property type="project" value="UniProtKB-KW"/>
</dbReference>
<dbReference type="InterPro" id="IPR013542">
    <property type="entry name" value="QueG_DUF1730"/>
</dbReference>
<keyword evidence="8 9" id="KW-0411">Iron-sulfur</keyword>
<dbReference type="AlphaFoldDB" id="A0A2W7RHQ4"/>
<feature type="binding site" evidence="9">
    <location>
        <position position="191"/>
    </location>
    <ligand>
        <name>[4Fe-4S] cluster</name>
        <dbReference type="ChEBI" id="CHEBI:49883"/>
        <label>1</label>
    </ligand>
</feature>
<comment type="cofactor">
    <cofactor evidence="9">
        <name>[4Fe-4S] cluster</name>
        <dbReference type="ChEBI" id="CHEBI:49883"/>
    </cofactor>
    <text evidence="9">Binds 2 [4Fe-4S] clusters per monomer.</text>
</comment>
<dbReference type="HAMAP" id="MF_00916">
    <property type="entry name" value="QueG"/>
    <property type="match status" value="1"/>
</dbReference>
<dbReference type="GO" id="GO:0008616">
    <property type="term" value="P:tRNA queuosine(34) biosynthetic process"/>
    <property type="evidence" value="ECO:0007669"/>
    <property type="project" value="UniProtKB-UniRule"/>
</dbReference>
<evidence type="ECO:0000259" key="10">
    <source>
        <dbReference type="PROSITE" id="PS51379"/>
    </source>
</evidence>
<feature type="binding site" evidence="9">
    <location>
        <position position="244"/>
    </location>
    <ligand>
        <name>[4Fe-4S] cluster</name>
        <dbReference type="ChEBI" id="CHEBI:49883"/>
        <label>2</label>
    </ligand>
</feature>
<evidence type="ECO:0000313" key="13">
    <source>
        <dbReference type="Proteomes" id="UP000249115"/>
    </source>
</evidence>
<comment type="cofactor">
    <cofactor evidence="9">
        <name>cob(II)alamin</name>
        <dbReference type="ChEBI" id="CHEBI:16304"/>
    </cofactor>
</comment>
<feature type="binding site" evidence="9">
    <location>
        <position position="248"/>
    </location>
    <ligand>
        <name>[4Fe-4S] cluster</name>
        <dbReference type="ChEBI" id="CHEBI:49883"/>
        <label>1</label>
    </ligand>
</feature>
<feature type="binding site" evidence="9">
    <location>
        <position position="216"/>
    </location>
    <ligand>
        <name>cob(II)alamin</name>
        <dbReference type="ChEBI" id="CHEBI:16304"/>
    </ligand>
</feature>
<dbReference type="PANTHER" id="PTHR30002:SF4">
    <property type="entry name" value="EPOXYQUEUOSINE REDUCTASE"/>
    <property type="match status" value="1"/>
</dbReference>
<dbReference type="PANTHER" id="PTHR30002">
    <property type="entry name" value="EPOXYQUEUOSINE REDUCTASE"/>
    <property type="match status" value="1"/>
</dbReference>
<feature type="binding site" evidence="9">
    <location>
        <position position="168"/>
    </location>
    <ligand>
        <name>cob(II)alamin</name>
        <dbReference type="ChEBI" id="CHEBI:16304"/>
    </ligand>
</feature>
<comment type="function">
    <text evidence="9">Catalyzes the conversion of epoxyqueuosine (oQ) to queuosine (Q), which is a hypermodified base found in the wobble positions of tRNA(Asp), tRNA(Asn), tRNA(His) and tRNA(Tyr).</text>
</comment>
<dbReference type="EC" id="1.17.99.6" evidence="9"/>
<comment type="caution">
    <text evidence="9">Lacks conserved residue(s) required for the propagation of feature annotation.</text>
</comment>
<keyword evidence="5 9" id="KW-0671">Queuosine biosynthesis</keyword>
<dbReference type="NCBIfam" id="TIGR00276">
    <property type="entry name" value="tRNA epoxyqueuosine(34) reductase QueG"/>
    <property type="match status" value="1"/>
</dbReference>
<feature type="binding site" evidence="9">
    <location>
        <position position="60"/>
    </location>
    <ligand>
        <name>cob(II)alamin</name>
        <dbReference type="ChEBI" id="CHEBI:16304"/>
    </ligand>
</feature>
<dbReference type="SUPFAM" id="SSF46548">
    <property type="entry name" value="alpha-helical ferredoxin"/>
    <property type="match status" value="1"/>
</dbReference>
<feature type="binding site" evidence="9">
    <location>
        <position position="241"/>
    </location>
    <ligand>
        <name>[4Fe-4S] cluster</name>
        <dbReference type="ChEBI" id="CHEBI:49883"/>
        <label>2</label>
    </ligand>
</feature>
<evidence type="ECO:0000256" key="6">
    <source>
        <dbReference type="ARBA" id="ARBA00023002"/>
    </source>
</evidence>
<evidence type="ECO:0000256" key="8">
    <source>
        <dbReference type="ARBA" id="ARBA00023014"/>
    </source>
</evidence>
<keyword evidence="3 9" id="KW-0819">tRNA processing</keyword>
<feature type="binding site" evidence="9">
    <location>
        <position position="214"/>
    </location>
    <ligand>
        <name>[4Fe-4S] cluster</name>
        <dbReference type="ChEBI" id="CHEBI:49883"/>
        <label>2</label>
    </ligand>
</feature>
<name>A0A2W7RHQ4_9BACT</name>
<sequence>MTSAEKNASIIKSTAKRLGFDFCGIAKAGFLEEEAPKLEDWLNRNYNGEMGYLANHFDKRLDPTKLVEGAKTVVSLIYNYYPAEELQSESSAIKLAKYAYGEDYHFVIRDKLNEFLEILRDEIGEIDGRSFVDSAPVMERQWAQKAGLGWLGKNSLLLNRKQGSFFFLSELIIDLEVSPDTPLAKDYCGTCTACIDACPTDAIVGNGVIDGSRCISYLTIELKDAIPDVFKGKMENWAFGCDICQDVCPWNRFSKPNQEPRFQPSDELKELTKSDWKEITEETFRRVFKKSAVKRTKLVGLNRNIDFLNSK</sequence>
<accession>A0A2W7RHQ4</accession>
<dbReference type="InterPro" id="IPR017896">
    <property type="entry name" value="4Fe4S_Fe-S-bd"/>
</dbReference>
<keyword evidence="6 9" id="KW-0560">Oxidoreductase</keyword>
<feature type="binding site" evidence="9">
    <location>
        <position position="154"/>
    </location>
    <ligand>
        <name>cob(II)alamin</name>
        <dbReference type="ChEBI" id="CHEBI:16304"/>
    </ligand>
</feature>
<dbReference type="GO" id="GO:0005737">
    <property type="term" value="C:cytoplasm"/>
    <property type="evidence" value="ECO:0007669"/>
    <property type="project" value="UniProtKB-SubCell"/>
</dbReference>
<reference evidence="11 13" key="1">
    <citation type="submission" date="2018-06" db="EMBL/GenBank/DDBJ databases">
        <title>Genomic Encyclopedia of Archaeal and Bacterial Type Strains, Phase II (KMG-II): from individual species to whole genera.</title>
        <authorList>
            <person name="Goeker M."/>
        </authorList>
    </citation>
    <scope>NUCLEOTIDE SEQUENCE [LARGE SCALE GENOMIC DNA]</scope>
    <source>
        <strain evidence="11 13">DSM 22686</strain>
    </source>
</reference>
<reference evidence="12 14" key="2">
    <citation type="submission" date="2019-08" db="EMBL/GenBank/DDBJ databases">
        <title>Genome of Algoriphagus ratkowskyi IC026.</title>
        <authorList>
            <person name="Bowman J.P."/>
        </authorList>
    </citation>
    <scope>NUCLEOTIDE SEQUENCE [LARGE SCALE GENOMIC DNA]</scope>
    <source>
        <strain evidence="12 14">IC026</strain>
    </source>
</reference>
<keyword evidence="7 9" id="KW-0408">Iron</keyword>
<gene>
    <name evidence="9 12" type="primary">queG</name>
    <name evidence="12" type="ORF">ESW18_06165</name>
    <name evidence="11" type="ORF">LV84_01134</name>
</gene>
<dbReference type="InterPro" id="IPR004453">
    <property type="entry name" value="QueG"/>
</dbReference>
<feature type="binding site" evidence="9">
    <location>
        <position position="194"/>
    </location>
    <ligand>
        <name>[4Fe-4S] cluster</name>
        <dbReference type="ChEBI" id="CHEBI:49883"/>
        <label>1</label>
    </ligand>
</feature>
<comment type="subcellular location">
    <subcellularLocation>
        <location evidence="9">Cytoplasm</location>
    </subcellularLocation>
</comment>
<evidence type="ECO:0000256" key="9">
    <source>
        <dbReference type="HAMAP-Rule" id="MF_00916"/>
    </source>
</evidence>
<comment type="caution">
    <text evidence="11">The sequence shown here is derived from an EMBL/GenBank/DDBJ whole genome shotgun (WGS) entry which is preliminary data.</text>
</comment>
<evidence type="ECO:0000256" key="3">
    <source>
        <dbReference type="ARBA" id="ARBA00022694"/>
    </source>
</evidence>
<dbReference type="EMBL" id="VORV01000004">
    <property type="protein sequence ID" value="TXD78374.1"/>
    <property type="molecule type" value="Genomic_DNA"/>
</dbReference>
<comment type="catalytic activity">
    <reaction evidence="9">
        <text>epoxyqueuosine(34) in tRNA + AH2 = queuosine(34) in tRNA + A + H2O</text>
        <dbReference type="Rhea" id="RHEA:32159"/>
        <dbReference type="Rhea" id="RHEA-COMP:18571"/>
        <dbReference type="Rhea" id="RHEA-COMP:18582"/>
        <dbReference type="ChEBI" id="CHEBI:13193"/>
        <dbReference type="ChEBI" id="CHEBI:15377"/>
        <dbReference type="ChEBI" id="CHEBI:17499"/>
        <dbReference type="ChEBI" id="CHEBI:194431"/>
        <dbReference type="ChEBI" id="CHEBI:194443"/>
        <dbReference type="EC" id="1.17.99.6"/>
    </reaction>
</comment>
<organism evidence="11 13">
    <name type="scientific">Algoriphagus ratkowskyi</name>
    <dbReference type="NCBI Taxonomy" id="57028"/>
    <lineage>
        <taxon>Bacteria</taxon>
        <taxon>Pseudomonadati</taxon>
        <taxon>Bacteroidota</taxon>
        <taxon>Cytophagia</taxon>
        <taxon>Cytophagales</taxon>
        <taxon>Cyclobacteriaceae</taxon>
        <taxon>Algoriphagus</taxon>
    </lineage>
</organism>
<evidence type="ECO:0000256" key="7">
    <source>
        <dbReference type="ARBA" id="ARBA00023004"/>
    </source>
</evidence>
<dbReference type="Proteomes" id="UP000321927">
    <property type="component" value="Unassembled WGS sequence"/>
</dbReference>
<keyword evidence="14" id="KW-1185">Reference proteome</keyword>
<feature type="active site" description="Proton donor" evidence="9">
    <location>
        <position position="133"/>
    </location>
</feature>
<dbReference type="PROSITE" id="PS51379">
    <property type="entry name" value="4FE4S_FER_2"/>
    <property type="match status" value="1"/>
</dbReference>
<dbReference type="UniPathway" id="UPA00392"/>
<dbReference type="InterPro" id="IPR017900">
    <property type="entry name" value="4Fe4S_Fe_S_CS"/>
</dbReference>
<dbReference type="GO" id="GO:0052693">
    <property type="term" value="F:epoxyqueuosine reductase activity"/>
    <property type="evidence" value="ECO:0007669"/>
    <property type="project" value="UniProtKB-UniRule"/>
</dbReference>
<comment type="similarity">
    <text evidence="9">Belongs to the QueG family.</text>
</comment>
<dbReference type="Gene3D" id="3.30.70.20">
    <property type="match status" value="1"/>
</dbReference>
<dbReference type="EMBL" id="QKZU01000003">
    <property type="protein sequence ID" value="PZX59924.1"/>
    <property type="molecule type" value="Genomic_DNA"/>
</dbReference>
<dbReference type="Proteomes" id="UP000249115">
    <property type="component" value="Unassembled WGS sequence"/>
</dbReference>
<evidence type="ECO:0000256" key="1">
    <source>
        <dbReference type="ARBA" id="ARBA00022485"/>
    </source>
</evidence>
<dbReference type="GO" id="GO:0046872">
    <property type="term" value="F:metal ion binding"/>
    <property type="evidence" value="ECO:0007669"/>
    <property type="project" value="UniProtKB-KW"/>
</dbReference>
<evidence type="ECO:0000313" key="12">
    <source>
        <dbReference type="EMBL" id="TXD78374.1"/>
    </source>
</evidence>
<dbReference type="OrthoDB" id="9784571at2"/>
<feature type="binding site" evidence="9">
    <location>
        <begin position="241"/>
        <end position="242"/>
    </location>
    <ligand>
        <name>cob(II)alamin</name>
        <dbReference type="ChEBI" id="CHEBI:16304"/>
    </ligand>
</feature>
<comment type="pathway">
    <text evidence="9">tRNA modification; tRNA-queuosine biosynthesis.</text>
</comment>
<keyword evidence="2 9" id="KW-0963">Cytoplasm</keyword>
<evidence type="ECO:0000313" key="11">
    <source>
        <dbReference type="EMBL" id="PZX59924.1"/>
    </source>
</evidence>
<dbReference type="Pfam" id="PF13484">
    <property type="entry name" value="Fer4_16"/>
    <property type="match status" value="1"/>
</dbReference>
<comment type="subunit">
    <text evidence="9">Monomer.</text>
</comment>
<proteinExistence type="inferred from homology"/>
<feature type="binding site" evidence="9">
    <location>
        <position position="188"/>
    </location>
    <ligand>
        <name>[4Fe-4S] cluster</name>
        <dbReference type="ChEBI" id="CHEBI:49883"/>
        <label>1</label>
    </ligand>
</feature>
<dbReference type="PROSITE" id="PS00198">
    <property type="entry name" value="4FE4S_FER_1"/>
    <property type="match status" value="1"/>
</dbReference>
<keyword evidence="9" id="KW-0846">Cobalamin</keyword>
<keyword evidence="4 9" id="KW-0479">Metal-binding</keyword>
<feature type="binding site" evidence="9">
    <location>
        <position position="223"/>
    </location>
    <ligand>
        <name>tRNA</name>
        <dbReference type="ChEBI" id="CHEBI:17843"/>
    </ligand>
</feature>
<feature type="binding site" evidence="9">
    <location>
        <position position="157"/>
    </location>
    <ligand>
        <name>cob(II)alamin</name>
        <dbReference type="ChEBI" id="CHEBI:16304"/>
    </ligand>
</feature>
<protein>
    <recommendedName>
        <fullName evidence="9">Epoxyqueuosine reductase</fullName>
        <ecNumber evidence="9">1.17.99.6</ecNumber>
    </recommendedName>
    <alternativeName>
        <fullName evidence="9">Queuosine biosynthesis protein QueG</fullName>
    </alternativeName>
</protein>